<dbReference type="SMART" id="SM00382">
    <property type="entry name" value="AAA"/>
    <property type="match status" value="1"/>
</dbReference>
<dbReference type="FunFam" id="3.40.50.12240:FF:000002">
    <property type="entry name" value="Flagellum-specific ATP synthase FliI"/>
    <property type="match status" value="1"/>
</dbReference>
<dbReference type="PANTHER" id="PTHR15184">
    <property type="entry name" value="ATP SYNTHASE"/>
    <property type="match status" value="1"/>
</dbReference>
<dbReference type="AlphaFoldDB" id="A0A4Y7R843"/>
<comment type="subcellular location">
    <subcellularLocation>
        <location evidence="1">Cytoplasm</location>
    </subcellularLocation>
</comment>
<dbReference type="PANTHER" id="PTHR15184:SF9">
    <property type="entry name" value="SPI-1 TYPE 3 SECRETION SYSTEM ATPASE"/>
    <property type="match status" value="1"/>
</dbReference>
<dbReference type="InterPro" id="IPR004100">
    <property type="entry name" value="ATPase_F1/V1/A1_a/bsu_N"/>
</dbReference>
<keyword evidence="8" id="KW-0406">Ion transport</keyword>
<dbReference type="GO" id="GO:0030254">
    <property type="term" value="P:protein secretion by the type III secretion system"/>
    <property type="evidence" value="ECO:0007669"/>
    <property type="project" value="InterPro"/>
</dbReference>
<protein>
    <submittedName>
        <fullName evidence="11">Putative ATP synthase YscN</fullName>
    </submittedName>
</protein>
<dbReference type="NCBIfam" id="TIGR03497">
    <property type="entry name" value="FliI_clade2"/>
    <property type="match status" value="1"/>
</dbReference>
<keyword evidence="7" id="KW-1278">Translocase</keyword>
<dbReference type="Pfam" id="PF02874">
    <property type="entry name" value="ATP-synt_ab_N"/>
    <property type="match status" value="1"/>
</dbReference>
<dbReference type="GO" id="GO:0071973">
    <property type="term" value="P:bacterial-type flagellum-dependent cell motility"/>
    <property type="evidence" value="ECO:0007669"/>
    <property type="project" value="InterPro"/>
</dbReference>
<evidence type="ECO:0000256" key="3">
    <source>
        <dbReference type="ARBA" id="ARBA00022490"/>
    </source>
</evidence>
<dbReference type="InterPro" id="IPR050053">
    <property type="entry name" value="ATPase_alpha/beta_chains"/>
</dbReference>
<comment type="caution">
    <text evidence="11">The sequence shown here is derived from an EMBL/GenBank/DDBJ whole genome shotgun (WGS) entry which is preliminary data.</text>
</comment>
<dbReference type="Pfam" id="PF18269">
    <property type="entry name" value="T3SS_ATPase_C"/>
    <property type="match status" value="1"/>
</dbReference>
<dbReference type="GO" id="GO:0008564">
    <property type="term" value="F:protein-exporting ATPase activity"/>
    <property type="evidence" value="ECO:0007669"/>
    <property type="project" value="UniProtKB-EC"/>
</dbReference>
<keyword evidence="6" id="KW-0653">Protein transport</keyword>
<feature type="domain" description="AAA+ ATPase" evidence="10">
    <location>
        <begin position="162"/>
        <end position="343"/>
    </location>
</feature>
<evidence type="ECO:0000256" key="2">
    <source>
        <dbReference type="ARBA" id="ARBA00022448"/>
    </source>
</evidence>
<dbReference type="CDD" id="cd18117">
    <property type="entry name" value="ATP-synt_flagellum-secretory_path_III_N"/>
    <property type="match status" value="1"/>
</dbReference>
<comment type="catalytic activity">
    <reaction evidence="9">
        <text>ATP + H2O + cellular proteinSide 1 = ADP + phosphate + cellular proteinSide 2.</text>
        <dbReference type="EC" id="7.4.2.8"/>
    </reaction>
</comment>
<proteinExistence type="predicted"/>
<dbReference type="GO" id="GO:0005524">
    <property type="term" value="F:ATP binding"/>
    <property type="evidence" value="ECO:0007669"/>
    <property type="project" value="UniProtKB-KW"/>
</dbReference>
<dbReference type="InterPro" id="IPR020003">
    <property type="entry name" value="ATPase_a/bsu_AS"/>
</dbReference>
<evidence type="ECO:0000256" key="9">
    <source>
        <dbReference type="ARBA" id="ARBA00034006"/>
    </source>
</evidence>
<dbReference type="InterPro" id="IPR000194">
    <property type="entry name" value="ATPase_F1/V1/A1_a/bsu_nucl-bd"/>
</dbReference>
<dbReference type="PROSITE" id="PS00152">
    <property type="entry name" value="ATPASE_ALPHA_BETA"/>
    <property type="match status" value="1"/>
</dbReference>
<keyword evidence="2" id="KW-0813">Transport</keyword>
<dbReference type="InterPro" id="IPR027417">
    <property type="entry name" value="P-loop_NTPase"/>
</dbReference>
<organism evidence="11 12">
    <name type="scientific">Pelotomaculum schinkii</name>
    <dbReference type="NCBI Taxonomy" id="78350"/>
    <lineage>
        <taxon>Bacteria</taxon>
        <taxon>Bacillati</taxon>
        <taxon>Bacillota</taxon>
        <taxon>Clostridia</taxon>
        <taxon>Eubacteriales</taxon>
        <taxon>Desulfotomaculaceae</taxon>
        <taxon>Pelotomaculum</taxon>
    </lineage>
</organism>
<dbReference type="GO" id="GO:0046933">
    <property type="term" value="F:proton-transporting ATP synthase activity, rotational mechanism"/>
    <property type="evidence" value="ECO:0007669"/>
    <property type="project" value="TreeGrafter"/>
</dbReference>
<dbReference type="InterPro" id="IPR003593">
    <property type="entry name" value="AAA+_ATPase"/>
</dbReference>
<dbReference type="Pfam" id="PF00006">
    <property type="entry name" value="ATP-synt_ab"/>
    <property type="match status" value="1"/>
</dbReference>
<name>A0A4Y7R843_9FIRM</name>
<dbReference type="InterPro" id="IPR005714">
    <property type="entry name" value="ATPase_T3SS_FliI/YscN"/>
</dbReference>
<dbReference type="NCBIfam" id="TIGR01026">
    <property type="entry name" value="fliI_yscN"/>
    <property type="match status" value="1"/>
</dbReference>
<dbReference type="Gene3D" id="3.40.50.12240">
    <property type="match status" value="1"/>
</dbReference>
<gene>
    <name evidence="11" type="primary">yscN</name>
    <name evidence="11" type="ORF">Psch_03699</name>
</gene>
<evidence type="ECO:0000256" key="7">
    <source>
        <dbReference type="ARBA" id="ARBA00022967"/>
    </source>
</evidence>
<reference evidence="11 12" key="1">
    <citation type="journal article" date="2018" name="Environ. Microbiol.">
        <title>Novel energy conservation strategies and behaviour of Pelotomaculum schinkii driving syntrophic propionate catabolism.</title>
        <authorList>
            <person name="Hidalgo-Ahumada C.A.P."/>
            <person name="Nobu M.K."/>
            <person name="Narihiro T."/>
            <person name="Tamaki H."/>
            <person name="Liu W.T."/>
            <person name="Kamagata Y."/>
            <person name="Stams A.J.M."/>
            <person name="Imachi H."/>
            <person name="Sousa D.Z."/>
        </authorList>
    </citation>
    <scope>NUCLEOTIDE SEQUENCE [LARGE SCALE GENOMIC DNA]</scope>
    <source>
        <strain evidence="11 12">HH</strain>
    </source>
</reference>
<dbReference type="GO" id="GO:0005737">
    <property type="term" value="C:cytoplasm"/>
    <property type="evidence" value="ECO:0007669"/>
    <property type="project" value="UniProtKB-SubCell"/>
</dbReference>
<dbReference type="SUPFAM" id="SSF52540">
    <property type="entry name" value="P-loop containing nucleoside triphosphate hydrolases"/>
    <property type="match status" value="1"/>
</dbReference>
<evidence type="ECO:0000256" key="8">
    <source>
        <dbReference type="ARBA" id="ARBA00023065"/>
    </source>
</evidence>
<keyword evidence="4" id="KW-0547">Nucleotide-binding</keyword>
<dbReference type="EMBL" id="QFGA01000003">
    <property type="protein sequence ID" value="TEB04936.1"/>
    <property type="molecule type" value="Genomic_DNA"/>
</dbReference>
<dbReference type="Proteomes" id="UP000298324">
    <property type="component" value="Unassembled WGS sequence"/>
</dbReference>
<evidence type="ECO:0000313" key="12">
    <source>
        <dbReference type="Proteomes" id="UP000298324"/>
    </source>
</evidence>
<evidence type="ECO:0000256" key="1">
    <source>
        <dbReference type="ARBA" id="ARBA00004496"/>
    </source>
</evidence>
<evidence type="ECO:0000256" key="6">
    <source>
        <dbReference type="ARBA" id="ARBA00022927"/>
    </source>
</evidence>
<dbReference type="GO" id="GO:0030257">
    <property type="term" value="C:type III protein secretion system complex"/>
    <property type="evidence" value="ECO:0007669"/>
    <property type="project" value="InterPro"/>
</dbReference>
<dbReference type="GO" id="GO:0016887">
    <property type="term" value="F:ATP hydrolysis activity"/>
    <property type="evidence" value="ECO:0007669"/>
    <property type="project" value="InterPro"/>
</dbReference>
<accession>A0A4Y7R843</accession>
<evidence type="ECO:0000259" key="10">
    <source>
        <dbReference type="SMART" id="SM00382"/>
    </source>
</evidence>
<dbReference type="GO" id="GO:0044780">
    <property type="term" value="P:bacterial-type flagellum assembly"/>
    <property type="evidence" value="ECO:0007669"/>
    <property type="project" value="InterPro"/>
</dbReference>
<evidence type="ECO:0000256" key="4">
    <source>
        <dbReference type="ARBA" id="ARBA00022741"/>
    </source>
</evidence>
<dbReference type="InterPro" id="IPR022425">
    <property type="entry name" value="FliI_clade2"/>
</dbReference>
<sequence>MQCAPIDLAPWRSRLREAKLIKLNGRVTQVIGLTVAVQGINAPIGEVCEISIPGGPEPVLAEVVGFRDGSAVLMPLGELRGVYQGCSVTPSGKSFNVKVGEQLLGRVLDGLGEPIDGLGPIGGRLKDYPVDNRPPNPMKRRRITEALSTGVRVVDALLTCGRGQRMGIFAGSGVGKSTLLGMISRYSNADVNVIALVGERGREVLDFIETDLGPGGLARSVVVVATSEQPALVRLKGAFVACAIAEYFRDQGRDVMLMMDSVTRFAMAQREVGLATGEPPATKGYTPSVFALLPRLLERPGMSAAGSITAFFTVLVDGDDLNEPVSDAVRGILDGHIVLSRSLAATNLFPAIDVLNSVSRLMPDITSEEHRAYAGKLRDLLATYRQAEDLINIGAYVAGSNPHVDEAIAAYQSIINFLKQDLYEHAQYDHSLEMLKTIVHKGAGEHG</sequence>
<evidence type="ECO:0000256" key="5">
    <source>
        <dbReference type="ARBA" id="ARBA00022840"/>
    </source>
</evidence>
<dbReference type="RefSeq" id="WP_243124212.1">
    <property type="nucleotide sequence ID" value="NZ_QFGA01000003.1"/>
</dbReference>
<keyword evidence="5" id="KW-0067">ATP-binding</keyword>
<keyword evidence="3" id="KW-0963">Cytoplasm</keyword>
<dbReference type="InterPro" id="IPR040627">
    <property type="entry name" value="T3SS_ATPase_C"/>
</dbReference>
<evidence type="ECO:0000313" key="11">
    <source>
        <dbReference type="EMBL" id="TEB04936.1"/>
    </source>
</evidence>
<keyword evidence="12" id="KW-1185">Reference proteome</keyword>
<dbReference type="CDD" id="cd01136">
    <property type="entry name" value="ATPase_flagellum-secretory_path_III"/>
    <property type="match status" value="1"/>
</dbReference>